<dbReference type="GeneID" id="28938034"/>
<dbReference type="VEuPathDB" id="FungiDB:T552_03323"/>
<dbReference type="GO" id="GO:0016779">
    <property type="term" value="F:nucleotidyltransferase activity"/>
    <property type="evidence" value="ECO:0007669"/>
    <property type="project" value="TreeGrafter"/>
</dbReference>
<dbReference type="PANTHER" id="PTHR12271:SF113">
    <property type="entry name" value="POLY(A) RNA POLYMERASE CID11"/>
    <property type="match status" value="1"/>
</dbReference>
<proteinExistence type="predicted"/>
<dbReference type="SUPFAM" id="SSF81631">
    <property type="entry name" value="PAP/OAS1 substrate-binding domain"/>
    <property type="match status" value="1"/>
</dbReference>
<gene>
    <name evidence="1" type="ORF">T552_03323</name>
</gene>
<dbReference type="Proteomes" id="UP000054454">
    <property type="component" value="Unassembled WGS sequence"/>
</dbReference>
<dbReference type="EMBL" id="LFVZ01000016">
    <property type="protein sequence ID" value="KTW25711.1"/>
    <property type="molecule type" value="Genomic_DNA"/>
</dbReference>
<dbReference type="Gene3D" id="1.10.1410.10">
    <property type="match status" value="1"/>
</dbReference>
<dbReference type="PANTHER" id="PTHR12271">
    <property type="entry name" value="POLY A POLYMERASE CID PAP -RELATED"/>
    <property type="match status" value="1"/>
</dbReference>
<dbReference type="AlphaFoldDB" id="A0A0W4ZBB4"/>
<reference evidence="2" key="1">
    <citation type="journal article" date="2016" name="Nat. Commun.">
        <title>Genome analysis of three Pneumocystis species reveals adaptation mechanisms to life exclusively in mammalian hosts.</title>
        <authorList>
            <person name="Ma L."/>
            <person name="Chen Z."/>
            <person name="Huang D.W."/>
            <person name="Kutty G."/>
            <person name="Ishihara M."/>
            <person name="Wang H."/>
            <person name="Abouelleil A."/>
            <person name="Bishop L."/>
            <person name="Davey E."/>
            <person name="Deng R."/>
            <person name="Deng X."/>
            <person name="Fan L."/>
            <person name="Fantoni G."/>
            <person name="Fitzgerald M."/>
            <person name="Gogineni E."/>
            <person name="Goldberg J.M."/>
            <person name="Handley G."/>
            <person name="Hu X."/>
            <person name="Huber C."/>
            <person name="Jiao X."/>
            <person name="Jones K."/>
            <person name="Levin J.Z."/>
            <person name="Liu Y."/>
            <person name="Macdonald P."/>
            <person name="Melnikov A."/>
            <person name="Raley C."/>
            <person name="Sassi M."/>
            <person name="Sherman B.T."/>
            <person name="Song X."/>
            <person name="Sykes S."/>
            <person name="Tran B."/>
            <person name="Walsh L."/>
            <person name="Xia Y."/>
            <person name="Yang J."/>
            <person name="Young S."/>
            <person name="Zeng Q."/>
            <person name="Zheng X."/>
            <person name="Stephens R."/>
            <person name="Nusbaum C."/>
            <person name="Birren B.W."/>
            <person name="Azadi P."/>
            <person name="Lempicki R.A."/>
            <person name="Cuomo C.A."/>
            <person name="Kovacs J.A."/>
        </authorList>
    </citation>
    <scope>NUCLEOTIDE SEQUENCE [LARGE SCALE GENOMIC DNA]</scope>
    <source>
        <strain evidence="2">B80</strain>
    </source>
</reference>
<keyword evidence="2" id="KW-1185">Reference proteome</keyword>
<evidence type="ECO:0008006" key="3">
    <source>
        <dbReference type="Google" id="ProtNLM"/>
    </source>
</evidence>
<evidence type="ECO:0000313" key="2">
    <source>
        <dbReference type="Proteomes" id="UP000054454"/>
    </source>
</evidence>
<sequence length="178" mass="20822">MNINNTLALENTRMIKIYVEIDPRVRPLPMIIKYWTKKKIINDTARGCILSLYTWICMIINFLQMRKSPILPSLHQLPREQNESTLIEGIDVSFFDDIDTFKGFGEKNTESGEEPFNTKRNLGNTANDTTMKGLQIEFCREFHLIASHCDLKEIYADYIFTHKKNIYKINTYSPPVYC</sequence>
<comment type="caution">
    <text evidence="1">The sequence shown here is derived from an EMBL/GenBank/DDBJ whole genome shotgun (WGS) entry which is preliminary data.</text>
</comment>
<organism evidence="1 2">
    <name type="scientific">Pneumocystis carinii (strain B80)</name>
    <name type="common">Rat pneumocystis pneumonia agent</name>
    <name type="synonym">Pneumocystis carinii f. sp. carinii</name>
    <dbReference type="NCBI Taxonomy" id="1408658"/>
    <lineage>
        <taxon>Eukaryota</taxon>
        <taxon>Fungi</taxon>
        <taxon>Dikarya</taxon>
        <taxon>Ascomycota</taxon>
        <taxon>Taphrinomycotina</taxon>
        <taxon>Pneumocystomycetes</taxon>
        <taxon>Pneumocystaceae</taxon>
        <taxon>Pneumocystis</taxon>
    </lineage>
</organism>
<dbReference type="OrthoDB" id="2274644at2759"/>
<dbReference type="GO" id="GO:0031123">
    <property type="term" value="P:RNA 3'-end processing"/>
    <property type="evidence" value="ECO:0007669"/>
    <property type="project" value="TreeGrafter"/>
</dbReference>
<name>A0A0W4ZBB4_PNEC8</name>
<protein>
    <recommendedName>
        <fullName evidence="3">Polynucleotide adenylyltransferase</fullName>
    </recommendedName>
</protein>
<evidence type="ECO:0000313" key="1">
    <source>
        <dbReference type="EMBL" id="KTW25711.1"/>
    </source>
</evidence>
<dbReference type="RefSeq" id="XP_018224320.1">
    <property type="nucleotide sequence ID" value="XM_018371831.1"/>
</dbReference>
<accession>A0A0W4ZBB4</accession>